<organism evidence="6 7">
    <name type="scientific">Zavarzinia aquatilis</name>
    <dbReference type="NCBI Taxonomy" id="2211142"/>
    <lineage>
        <taxon>Bacteria</taxon>
        <taxon>Pseudomonadati</taxon>
        <taxon>Pseudomonadota</taxon>
        <taxon>Alphaproteobacteria</taxon>
        <taxon>Rhodospirillales</taxon>
        <taxon>Zavarziniaceae</taxon>
        <taxon>Zavarzinia</taxon>
    </lineage>
</organism>
<dbReference type="SUPFAM" id="SSF55931">
    <property type="entry name" value="Glutamine synthetase/guanido kinase"/>
    <property type="match status" value="1"/>
</dbReference>
<reference evidence="6 7" key="1">
    <citation type="submission" date="2018-05" db="EMBL/GenBank/DDBJ databases">
        <title>Zavarzinia sp. HR-AS.</title>
        <authorList>
            <person name="Lee Y."/>
            <person name="Jeon C.O."/>
        </authorList>
    </citation>
    <scope>NUCLEOTIDE SEQUENCE [LARGE SCALE GENOMIC DNA]</scope>
    <source>
        <strain evidence="6 7">HR-AS</strain>
    </source>
</reference>
<name>A0A317DYP3_9PROT</name>
<proteinExistence type="inferred from homology"/>
<dbReference type="Proteomes" id="UP000245461">
    <property type="component" value="Unassembled WGS sequence"/>
</dbReference>
<dbReference type="PANTHER" id="PTHR43785:SF12">
    <property type="entry name" value="TYPE-1 GLUTAMINE SYNTHETASE 2"/>
    <property type="match status" value="1"/>
</dbReference>
<dbReference type="PANTHER" id="PTHR43785">
    <property type="entry name" value="GAMMA-GLUTAMYLPUTRESCINE SYNTHETASE"/>
    <property type="match status" value="1"/>
</dbReference>
<comment type="caution">
    <text evidence="6">The sequence shown here is derived from an EMBL/GenBank/DDBJ whole genome shotgun (WGS) entry which is preliminary data.</text>
</comment>
<evidence type="ECO:0000256" key="1">
    <source>
        <dbReference type="ARBA" id="ARBA00001946"/>
    </source>
</evidence>
<dbReference type="GO" id="GO:0006542">
    <property type="term" value="P:glutamine biosynthetic process"/>
    <property type="evidence" value="ECO:0007669"/>
    <property type="project" value="InterPro"/>
</dbReference>
<dbReference type="SMART" id="SM01230">
    <property type="entry name" value="Gln-synt_C"/>
    <property type="match status" value="1"/>
</dbReference>
<feature type="domain" description="GS catalytic" evidence="5">
    <location>
        <begin position="114"/>
        <end position="449"/>
    </location>
</feature>
<dbReference type="InterPro" id="IPR036651">
    <property type="entry name" value="Gln_synt_N_sf"/>
</dbReference>
<dbReference type="Gene3D" id="3.10.20.70">
    <property type="entry name" value="Glutamine synthetase, N-terminal domain"/>
    <property type="match status" value="1"/>
</dbReference>
<evidence type="ECO:0000256" key="3">
    <source>
        <dbReference type="PROSITE-ProRule" id="PRU01331"/>
    </source>
</evidence>
<evidence type="ECO:0000256" key="2">
    <source>
        <dbReference type="ARBA" id="ARBA00022598"/>
    </source>
</evidence>
<gene>
    <name evidence="6" type="ORF">DKG74_19965</name>
</gene>
<evidence type="ECO:0000259" key="5">
    <source>
        <dbReference type="PROSITE" id="PS51987"/>
    </source>
</evidence>
<dbReference type="Pfam" id="PF00120">
    <property type="entry name" value="Gln-synt_C"/>
    <property type="match status" value="1"/>
</dbReference>
<dbReference type="AlphaFoldDB" id="A0A317DYP3"/>
<dbReference type="GO" id="GO:0004356">
    <property type="term" value="F:glutamine synthetase activity"/>
    <property type="evidence" value="ECO:0007669"/>
    <property type="project" value="InterPro"/>
</dbReference>
<dbReference type="EMBL" id="QGLE01000017">
    <property type="protein sequence ID" value="PWR18123.1"/>
    <property type="molecule type" value="Genomic_DNA"/>
</dbReference>
<evidence type="ECO:0000313" key="6">
    <source>
        <dbReference type="EMBL" id="PWR18123.1"/>
    </source>
</evidence>
<dbReference type="InterPro" id="IPR008146">
    <property type="entry name" value="Gln_synth_cat_dom"/>
</dbReference>
<dbReference type="OrthoDB" id="9807095at2"/>
<comment type="cofactor">
    <cofactor evidence="1">
        <name>Mg(2+)</name>
        <dbReference type="ChEBI" id="CHEBI:18420"/>
    </cofactor>
</comment>
<sequence length="449" mass="47866">MAAATRRVTRRRGMTREAITYLLWNDLVGVTRTRGVPTADLPGKREAGLGWACAGQALTAFDSIVDNPWGPMDEARQIPDMASAFDYRGPTGEGWSAVICDSRASVTEDWDCCPRSFYRRALEALRAETGLGFCASFEHEFTLDAPSPVEAGFSFAAARRGNGFLQACCAALRAAGVTPESLEPEYGASQYEIACAPDIGVAAADAVLKAREIIRAVAADHGARVSFTPKPAPGAVGNGAHIHFSLVDATSGGNVTHDPSDALGLSAAASAFCAGILAHLEALVAITAPTPVSYYRLTPHAWSCGFKAIGLQNREAALRVAPSPSPDPARRRKGWNIEYRPSDGCASPYLALGVLVLAGLDGIRRNLPLPPAIDRDPADMTGDERDALGIVPLPQSLDAALDALEADDIAKGWFSPTLFEVYGRLKRWEAAMARESDEASLFARYRNAY</sequence>
<dbReference type="InterPro" id="IPR014746">
    <property type="entry name" value="Gln_synth/guanido_kin_cat_dom"/>
</dbReference>
<keyword evidence="7" id="KW-1185">Reference proteome</keyword>
<dbReference type="Gene3D" id="3.30.590.10">
    <property type="entry name" value="Glutamine synthetase/guanido kinase, catalytic domain"/>
    <property type="match status" value="1"/>
</dbReference>
<comment type="similarity">
    <text evidence="3 4">Belongs to the glutamine synthetase family.</text>
</comment>
<keyword evidence="2" id="KW-0436">Ligase</keyword>
<evidence type="ECO:0000313" key="7">
    <source>
        <dbReference type="Proteomes" id="UP000245461"/>
    </source>
</evidence>
<protein>
    <submittedName>
        <fullName evidence="6">Glutamine synthetase</fullName>
    </submittedName>
</protein>
<evidence type="ECO:0000256" key="4">
    <source>
        <dbReference type="RuleBase" id="RU000384"/>
    </source>
</evidence>
<accession>A0A317DYP3</accession>
<dbReference type="PROSITE" id="PS51987">
    <property type="entry name" value="GS_CATALYTIC"/>
    <property type="match status" value="1"/>
</dbReference>